<dbReference type="Gramene" id="OGLUM07G06940.1">
    <property type="protein sequence ID" value="OGLUM07G06940.1"/>
    <property type="gene ID" value="OGLUM07G06940"/>
</dbReference>
<feature type="signal peptide" evidence="7">
    <location>
        <begin position="1"/>
        <end position="20"/>
    </location>
</feature>
<dbReference type="InterPro" id="IPR006105">
    <property type="entry name" value="Allergen/tryp_amyl_inhib_CS"/>
</dbReference>
<feature type="domain" description="Bifunctional inhibitor/plant lipid transfer protein/seed storage helical" evidence="8">
    <location>
        <begin position="39"/>
        <end position="150"/>
    </location>
</feature>
<keyword evidence="5" id="KW-1015">Disulfide bond</keyword>
<comment type="function">
    <text evidence="1">Seed storage protein.</text>
</comment>
<keyword evidence="10" id="KW-1185">Reference proteome</keyword>
<keyword evidence="6" id="KW-0812">Transmembrane</keyword>
<protein>
    <recommendedName>
        <fullName evidence="8">Bifunctional inhibitor/plant lipid transfer protein/seed storage helical domain-containing protein</fullName>
    </recommendedName>
</protein>
<keyword evidence="6" id="KW-0472">Membrane</keyword>
<dbReference type="InterPro" id="IPR016140">
    <property type="entry name" value="Bifunc_inhib/LTP/seed_store"/>
</dbReference>
<evidence type="ECO:0000256" key="5">
    <source>
        <dbReference type="ARBA" id="ARBA00023157"/>
    </source>
</evidence>
<dbReference type="Gene3D" id="1.10.110.10">
    <property type="entry name" value="Plant lipid-transfer and hydrophobic proteins"/>
    <property type="match status" value="2"/>
</dbReference>
<dbReference type="Pfam" id="PF00234">
    <property type="entry name" value="Tryp_alpha_amyl"/>
    <property type="match status" value="2"/>
</dbReference>
<dbReference type="PROSITE" id="PS00426">
    <property type="entry name" value="CEREAL_TRYP_AMYL_INH"/>
    <property type="match status" value="2"/>
</dbReference>
<reference evidence="9" key="2">
    <citation type="submission" date="2018-05" db="EMBL/GenBank/DDBJ databases">
        <title>OgluRS3 (Oryza glumaepatula Reference Sequence Version 3).</title>
        <authorList>
            <person name="Zhang J."/>
            <person name="Kudrna D."/>
            <person name="Lee S."/>
            <person name="Talag J."/>
            <person name="Welchert J."/>
            <person name="Wing R.A."/>
        </authorList>
    </citation>
    <scope>NUCLEOTIDE SEQUENCE [LARGE SCALE GENOMIC DNA]</scope>
</reference>
<dbReference type="eggNOG" id="ENOG502R43K">
    <property type="taxonomic scope" value="Eukaryota"/>
</dbReference>
<dbReference type="InterPro" id="IPR036312">
    <property type="entry name" value="Bifun_inhib/LTP/seed_sf"/>
</dbReference>
<evidence type="ECO:0000256" key="7">
    <source>
        <dbReference type="SAM" id="SignalP"/>
    </source>
</evidence>
<feature type="chain" id="PRO_5002353401" description="Bifunctional inhibitor/plant lipid transfer protein/seed storage helical domain-containing protein" evidence="7">
    <location>
        <begin position="21"/>
        <end position="336"/>
    </location>
</feature>
<feature type="transmembrane region" description="Helical" evidence="6">
    <location>
        <begin position="178"/>
        <end position="197"/>
    </location>
</feature>
<dbReference type="EnsemblPlants" id="OGLUM07G06940.1">
    <property type="protein sequence ID" value="OGLUM07G06940.1"/>
    <property type="gene ID" value="OGLUM07G06940"/>
</dbReference>
<keyword evidence="6" id="KW-1133">Transmembrane helix</keyword>
<dbReference type="CDD" id="cd00261">
    <property type="entry name" value="AAI_SS"/>
    <property type="match status" value="2"/>
</dbReference>
<proteinExistence type="predicted"/>
<dbReference type="GO" id="GO:0019863">
    <property type="term" value="F:IgE binding"/>
    <property type="evidence" value="ECO:0007669"/>
    <property type="project" value="UniProtKB-ARBA"/>
</dbReference>
<feature type="transmembrane region" description="Helical" evidence="6">
    <location>
        <begin position="306"/>
        <end position="327"/>
    </location>
</feature>
<comment type="subcellular location">
    <subcellularLocation>
        <location evidence="2">Secreted</location>
    </subcellularLocation>
</comment>
<feature type="domain" description="Bifunctional inhibitor/plant lipid transfer protein/seed storage helical" evidence="8">
    <location>
        <begin position="216"/>
        <end position="323"/>
    </location>
</feature>
<keyword evidence="4 7" id="KW-0732">Signal</keyword>
<dbReference type="SUPFAM" id="SSF47699">
    <property type="entry name" value="Bifunctional inhibitor/lipid-transfer protein/seed storage 2S albumin"/>
    <property type="match status" value="2"/>
</dbReference>
<dbReference type="PRINTS" id="PR00809">
    <property type="entry name" value="RAGALLERGEN"/>
</dbReference>
<dbReference type="SMART" id="SM00499">
    <property type="entry name" value="AAI"/>
    <property type="match status" value="2"/>
</dbReference>
<organism evidence="9">
    <name type="scientific">Oryza glumipatula</name>
    <dbReference type="NCBI Taxonomy" id="40148"/>
    <lineage>
        <taxon>Eukaryota</taxon>
        <taxon>Viridiplantae</taxon>
        <taxon>Streptophyta</taxon>
        <taxon>Embryophyta</taxon>
        <taxon>Tracheophyta</taxon>
        <taxon>Spermatophyta</taxon>
        <taxon>Magnoliopsida</taxon>
        <taxon>Liliopsida</taxon>
        <taxon>Poales</taxon>
        <taxon>Poaceae</taxon>
        <taxon>BOP clade</taxon>
        <taxon>Oryzoideae</taxon>
        <taxon>Oryzeae</taxon>
        <taxon>Oryzinae</taxon>
        <taxon>Oryza</taxon>
    </lineage>
</organism>
<evidence type="ECO:0000256" key="3">
    <source>
        <dbReference type="ARBA" id="ARBA00022525"/>
    </source>
</evidence>
<reference evidence="9" key="1">
    <citation type="submission" date="2015-04" db="UniProtKB">
        <authorList>
            <consortium name="EnsemblPlants"/>
        </authorList>
    </citation>
    <scope>IDENTIFICATION</scope>
</reference>
<keyword evidence="3" id="KW-0964">Secreted</keyword>
<dbReference type="PRINTS" id="PR00808">
    <property type="entry name" value="AMLASEINHBTR"/>
</dbReference>
<evidence type="ECO:0000313" key="9">
    <source>
        <dbReference type="EnsemblPlants" id="OGLUM07G06940.1"/>
    </source>
</evidence>
<dbReference type="FunFam" id="1.10.110.10:FF:000004">
    <property type="entry name" value="Alpha-amylase inhibitor 0.19"/>
    <property type="match status" value="2"/>
</dbReference>
<evidence type="ECO:0000256" key="1">
    <source>
        <dbReference type="ARBA" id="ARBA00003839"/>
    </source>
</evidence>
<dbReference type="PANTHER" id="PTHR34481">
    <property type="entry name" value="TRYPSIN/FACTOR XIIA INHIBITOR-RELATED"/>
    <property type="match status" value="1"/>
</dbReference>
<dbReference type="Proteomes" id="UP000026961">
    <property type="component" value="Chromosome 7"/>
</dbReference>
<dbReference type="InterPro" id="IPR002411">
    <property type="entry name" value="Allergen/amylase_inhib_rice"/>
</dbReference>
<dbReference type="InterPro" id="IPR006106">
    <property type="entry name" value="Allergen/soft/tryp_amyl_inhib"/>
</dbReference>
<dbReference type="PANTHER" id="PTHR34481:SF8">
    <property type="entry name" value="SEED ALLERGENIC PROTEIN RAG1"/>
    <property type="match status" value="1"/>
</dbReference>
<evidence type="ECO:0000259" key="8">
    <source>
        <dbReference type="SMART" id="SM00499"/>
    </source>
</evidence>
<dbReference type="GO" id="GO:0004867">
    <property type="term" value="F:serine-type endopeptidase inhibitor activity"/>
    <property type="evidence" value="ECO:0007669"/>
    <property type="project" value="InterPro"/>
</dbReference>
<evidence type="ECO:0000256" key="2">
    <source>
        <dbReference type="ARBA" id="ARBA00004613"/>
    </source>
</evidence>
<evidence type="ECO:0000313" key="10">
    <source>
        <dbReference type="Proteomes" id="UP000026961"/>
    </source>
</evidence>
<name>A0A0E0AHA2_9ORYZ</name>
<sequence>MASNKVVFSVLLLVVLSVLAAGMATMADHHQVYSPGEQCRPGISYPAYSLPQCRTLVKRQCVGRGAASAADEQVWQDCCRQLAAVDDGWCRCGALDHMLSGIYRELGATDVGHPMAEVFPGCRRGDLERAAASLPAFCNVDIPNGPGGVCYWLGYPRTPRTGLRIIKIFCKNNRKKMASIKIVFSVLLPVVVSMLVATTTMADHHGQVVYTPGQLCTAGRGYPMYPLPRCRALAKRQCAGGAVDEQVRQDCCRQLAAIDDSFCRCPALSHMLVGMYKELGAPADGKPMDEVFPGCRRGDMKRAAASLPAFCNVDIPIGIGGVCYWLSYPMNPMTGH</sequence>
<accession>A0A0E0AHA2</accession>
<evidence type="ECO:0000256" key="4">
    <source>
        <dbReference type="ARBA" id="ARBA00022729"/>
    </source>
</evidence>
<dbReference type="HOGENOM" id="CLU_797836_0_0_1"/>
<dbReference type="AlphaFoldDB" id="A0A0E0AHA2"/>
<dbReference type="GO" id="GO:0005576">
    <property type="term" value="C:extracellular region"/>
    <property type="evidence" value="ECO:0007669"/>
    <property type="project" value="UniProtKB-SubCell"/>
</dbReference>
<evidence type="ECO:0000256" key="6">
    <source>
        <dbReference type="SAM" id="Phobius"/>
    </source>
</evidence>